<proteinExistence type="predicted"/>
<dbReference type="EMBL" id="ABDG02000020">
    <property type="protein sequence ID" value="EHK47402.1"/>
    <property type="molecule type" value="Genomic_DNA"/>
</dbReference>
<dbReference type="Proteomes" id="UP000005426">
    <property type="component" value="Unassembled WGS sequence"/>
</dbReference>
<organism evidence="1 2">
    <name type="scientific">Hypocrea atroviridis (strain ATCC 20476 / IMI 206040)</name>
    <name type="common">Trichoderma atroviride</name>
    <dbReference type="NCBI Taxonomy" id="452589"/>
    <lineage>
        <taxon>Eukaryota</taxon>
        <taxon>Fungi</taxon>
        <taxon>Dikarya</taxon>
        <taxon>Ascomycota</taxon>
        <taxon>Pezizomycotina</taxon>
        <taxon>Sordariomycetes</taxon>
        <taxon>Hypocreomycetidae</taxon>
        <taxon>Hypocreales</taxon>
        <taxon>Hypocreaceae</taxon>
        <taxon>Trichoderma</taxon>
    </lineage>
</organism>
<sequence length="57" mass="6572">MPPTADYRTPDALAKQSFDVLQLQQHAAYRIMAVPKDARAIRASGLCKRRGFRLKRW</sequence>
<evidence type="ECO:0000313" key="1">
    <source>
        <dbReference type="EMBL" id="EHK47402.1"/>
    </source>
</evidence>
<comment type="caution">
    <text evidence="1">The sequence shown here is derived from an EMBL/GenBank/DDBJ whole genome shotgun (WGS) entry which is preliminary data.</text>
</comment>
<dbReference type="HOGENOM" id="CLU_2996764_0_0_1"/>
<gene>
    <name evidence="1" type="ORF">TRIATDRAFT_316479</name>
</gene>
<name>G9NPD1_HYPAI</name>
<accession>G9NPD1</accession>
<keyword evidence="2" id="KW-1185">Reference proteome</keyword>
<protein>
    <submittedName>
        <fullName evidence="1">Uncharacterized protein</fullName>
    </submittedName>
</protein>
<dbReference type="AlphaFoldDB" id="G9NPD1"/>
<reference evidence="1 2" key="1">
    <citation type="journal article" date="2011" name="Genome Biol.">
        <title>Comparative genome sequence analysis underscores mycoparasitism as the ancestral life style of Trichoderma.</title>
        <authorList>
            <person name="Kubicek C.P."/>
            <person name="Herrera-Estrella A."/>
            <person name="Seidl-Seiboth V."/>
            <person name="Martinez D.A."/>
            <person name="Druzhinina I.S."/>
            <person name="Thon M."/>
            <person name="Zeilinger S."/>
            <person name="Casas-Flores S."/>
            <person name="Horwitz B.A."/>
            <person name="Mukherjee P.K."/>
            <person name="Mukherjee M."/>
            <person name="Kredics L."/>
            <person name="Alcaraz L.D."/>
            <person name="Aerts A."/>
            <person name="Antal Z."/>
            <person name="Atanasova L."/>
            <person name="Cervantes-Badillo M.G."/>
            <person name="Challacombe J."/>
            <person name="Chertkov O."/>
            <person name="McCluskey K."/>
            <person name="Coulpier F."/>
            <person name="Deshpande N."/>
            <person name="von Doehren H."/>
            <person name="Ebbole D.J."/>
            <person name="Esquivel-Naranjo E.U."/>
            <person name="Fekete E."/>
            <person name="Flipphi M."/>
            <person name="Glaser F."/>
            <person name="Gomez-Rodriguez E.Y."/>
            <person name="Gruber S."/>
            <person name="Han C."/>
            <person name="Henrissat B."/>
            <person name="Hermosa R."/>
            <person name="Hernandez-Onate M."/>
            <person name="Karaffa L."/>
            <person name="Kosti I."/>
            <person name="Le Crom S."/>
            <person name="Lindquist E."/>
            <person name="Lucas S."/>
            <person name="Luebeck M."/>
            <person name="Luebeck P.S."/>
            <person name="Margeot A."/>
            <person name="Metz B."/>
            <person name="Misra M."/>
            <person name="Nevalainen H."/>
            <person name="Omann M."/>
            <person name="Packer N."/>
            <person name="Perrone G."/>
            <person name="Uresti-Rivera E.E."/>
            <person name="Salamov A."/>
            <person name="Schmoll M."/>
            <person name="Seiboth B."/>
            <person name="Shapiro H."/>
            <person name="Sukno S."/>
            <person name="Tamayo-Ramos J.A."/>
            <person name="Tisch D."/>
            <person name="Wiest A."/>
            <person name="Wilkinson H.H."/>
            <person name="Zhang M."/>
            <person name="Coutinho P.M."/>
            <person name="Kenerley C.M."/>
            <person name="Monte E."/>
            <person name="Baker S.E."/>
            <person name="Grigoriev I.V."/>
        </authorList>
    </citation>
    <scope>NUCLEOTIDE SEQUENCE [LARGE SCALE GENOMIC DNA]</scope>
    <source>
        <strain evidence="2">ATCC 20476 / IMI 206040</strain>
    </source>
</reference>
<evidence type="ECO:0000313" key="2">
    <source>
        <dbReference type="Proteomes" id="UP000005426"/>
    </source>
</evidence>